<evidence type="ECO:0000256" key="1">
    <source>
        <dbReference type="SAM" id="MobiDB-lite"/>
    </source>
</evidence>
<dbReference type="AlphaFoldDB" id="A0A0A9YUI6"/>
<organism evidence="2">
    <name type="scientific">Lygus hesperus</name>
    <name type="common">Western plant bug</name>
    <dbReference type="NCBI Taxonomy" id="30085"/>
    <lineage>
        <taxon>Eukaryota</taxon>
        <taxon>Metazoa</taxon>
        <taxon>Ecdysozoa</taxon>
        <taxon>Arthropoda</taxon>
        <taxon>Hexapoda</taxon>
        <taxon>Insecta</taxon>
        <taxon>Pterygota</taxon>
        <taxon>Neoptera</taxon>
        <taxon>Paraneoptera</taxon>
        <taxon>Hemiptera</taxon>
        <taxon>Heteroptera</taxon>
        <taxon>Panheteroptera</taxon>
        <taxon>Cimicomorpha</taxon>
        <taxon>Miridae</taxon>
        <taxon>Mirini</taxon>
        <taxon>Lygus</taxon>
    </lineage>
</organism>
<evidence type="ECO:0000313" key="2">
    <source>
        <dbReference type="EMBL" id="JAG34768.1"/>
    </source>
</evidence>
<name>A0A0A9YUI6_LYGHE</name>
<dbReference type="EMBL" id="GBHO01008836">
    <property type="protein sequence ID" value="JAG34768.1"/>
    <property type="molecule type" value="Transcribed_RNA"/>
</dbReference>
<feature type="non-terminal residue" evidence="2">
    <location>
        <position position="102"/>
    </location>
</feature>
<protein>
    <submittedName>
        <fullName evidence="2">Uncharacterized protein</fullName>
    </submittedName>
</protein>
<accession>A0A0A9YUI6</accession>
<gene>
    <name evidence="2" type="ORF">CM83_105916</name>
</gene>
<reference evidence="2" key="1">
    <citation type="journal article" date="2014" name="PLoS ONE">
        <title>Transcriptome-Based Identification of ABC Transporters in the Western Tarnished Plant Bug Lygus hesperus.</title>
        <authorList>
            <person name="Hull J.J."/>
            <person name="Chaney K."/>
            <person name="Geib S.M."/>
            <person name="Fabrick J.A."/>
            <person name="Brent C.S."/>
            <person name="Walsh D."/>
            <person name="Lavine L.C."/>
        </authorList>
    </citation>
    <scope>NUCLEOTIDE SEQUENCE</scope>
</reference>
<feature type="region of interest" description="Disordered" evidence="1">
    <location>
        <begin position="75"/>
        <end position="102"/>
    </location>
</feature>
<sequence length="102" mass="11442">RLLNIDNNIENSKQLCDLCSYNKSHSSLSNQHTISIESVIEVNRVMENEEPPCIGLQTFECRYLPANNIDLEKEKSLSSQHVPTRVADKGNRTNGIAALSSR</sequence>
<reference evidence="2" key="2">
    <citation type="submission" date="2014-07" db="EMBL/GenBank/DDBJ databases">
        <authorList>
            <person name="Hull J."/>
        </authorList>
    </citation>
    <scope>NUCLEOTIDE SEQUENCE</scope>
</reference>
<proteinExistence type="predicted"/>
<feature type="non-terminal residue" evidence="2">
    <location>
        <position position="1"/>
    </location>
</feature>